<evidence type="ECO:0000313" key="3">
    <source>
        <dbReference type="EMBL" id="KAH7021301.1"/>
    </source>
</evidence>
<dbReference type="InterPro" id="IPR002347">
    <property type="entry name" value="SDR_fam"/>
</dbReference>
<name>A0A9P8XVJ1_9PEZI</name>
<dbReference type="OrthoDB" id="1933717at2759"/>
<dbReference type="PRINTS" id="PR00081">
    <property type="entry name" value="GDHRDH"/>
</dbReference>
<sequence length="275" mass="29853">MASHDTKIVLITGANTGIGWEAVKAFLQSDAHYLVLMGSRSLDKAAEAIAKVRQEVPNSRSTVEPVQVDISSDDSIQSAYEAVQTKYGRLDALVNNVGASYEGEARQGKCTMREAWNKNFDVNVSGTYVMTQTFMPLLLKSSGGGRLLFITSGLSSLSKYSEQPYPAPKPPAGEGKWPKEELDQFNDTMAYRSTKTALNMMMLNFAWQLTNDNVKVFAISPGFLVTGLGGMTEAMKKRRAGPASVGGQFIKDVVEGKRDADAGKIVHSNGSVQPW</sequence>
<evidence type="ECO:0000313" key="4">
    <source>
        <dbReference type="Proteomes" id="UP000756346"/>
    </source>
</evidence>
<reference evidence="3" key="1">
    <citation type="journal article" date="2021" name="Nat. Commun.">
        <title>Genetic determinants of endophytism in the Arabidopsis root mycobiome.</title>
        <authorList>
            <person name="Mesny F."/>
            <person name="Miyauchi S."/>
            <person name="Thiergart T."/>
            <person name="Pickel B."/>
            <person name="Atanasova L."/>
            <person name="Karlsson M."/>
            <person name="Huettel B."/>
            <person name="Barry K.W."/>
            <person name="Haridas S."/>
            <person name="Chen C."/>
            <person name="Bauer D."/>
            <person name="Andreopoulos W."/>
            <person name="Pangilinan J."/>
            <person name="LaButti K."/>
            <person name="Riley R."/>
            <person name="Lipzen A."/>
            <person name="Clum A."/>
            <person name="Drula E."/>
            <person name="Henrissat B."/>
            <person name="Kohler A."/>
            <person name="Grigoriev I.V."/>
            <person name="Martin F.M."/>
            <person name="Hacquard S."/>
        </authorList>
    </citation>
    <scope>NUCLEOTIDE SEQUENCE</scope>
    <source>
        <strain evidence="3">MPI-CAGE-CH-0230</strain>
    </source>
</reference>
<dbReference type="EMBL" id="JAGTJQ010000010">
    <property type="protein sequence ID" value="KAH7021301.1"/>
    <property type="molecule type" value="Genomic_DNA"/>
</dbReference>
<organism evidence="3 4">
    <name type="scientific">Microdochium trichocladiopsis</name>
    <dbReference type="NCBI Taxonomy" id="1682393"/>
    <lineage>
        <taxon>Eukaryota</taxon>
        <taxon>Fungi</taxon>
        <taxon>Dikarya</taxon>
        <taxon>Ascomycota</taxon>
        <taxon>Pezizomycotina</taxon>
        <taxon>Sordariomycetes</taxon>
        <taxon>Xylariomycetidae</taxon>
        <taxon>Xylariales</taxon>
        <taxon>Microdochiaceae</taxon>
        <taxon>Microdochium</taxon>
    </lineage>
</organism>
<keyword evidence="4" id="KW-1185">Reference proteome</keyword>
<dbReference type="Proteomes" id="UP000756346">
    <property type="component" value="Unassembled WGS sequence"/>
</dbReference>
<dbReference type="Gene3D" id="3.40.50.720">
    <property type="entry name" value="NAD(P)-binding Rossmann-like Domain"/>
    <property type="match status" value="1"/>
</dbReference>
<dbReference type="GeneID" id="70181752"/>
<dbReference type="PANTHER" id="PTHR43008:SF8">
    <property type="entry name" value="BENZIL REDUCTASE ((S)-BENZOIN FORMING) IRC24"/>
    <property type="match status" value="1"/>
</dbReference>
<dbReference type="PANTHER" id="PTHR43008">
    <property type="entry name" value="BENZIL REDUCTASE"/>
    <property type="match status" value="1"/>
</dbReference>
<keyword evidence="2" id="KW-0560">Oxidoreductase</keyword>
<comment type="caution">
    <text evidence="3">The sequence shown here is derived from an EMBL/GenBank/DDBJ whole genome shotgun (WGS) entry which is preliminary data.</text>
</comment>
<dbReference type="InterPro" id="IPR036291">
    <property type="entry name" value="NAD(P)-bd_dom_sf"/>
</dbReference>
<dbReference type="GO" id="GO:0016616">
    <property type="term" value="F:oxidoreductase activity, acting on the CH-OH group of donors, NAD or NADP as acceptor"/>
    <property type="evidence" value="ECO:0007669"/>
    <property type="project" value="UniProtKB-ARBA"/>
</dbReference>
<protein>
    <recommendedName>
        <fullName evidence="5">NAD(P)-binding protein</fullName>
    </recommendedName>
</protein>
<accession>A0A9P8XVJ1</accession>
<dbReference type="SUPFAM" id="SSF51735">
    <property type="entry name" value="NAD(P)-binding Rossmann-fold domains"/>
    <property type="match status" value="1"/>
</dbReference>
<evidence type="ECO:0000256" key="2">
    <source>
        <dbReference type="ARBA" id="ARBA00023002"/>
    </source>
</evidence>
<comment type="similarity">
    <text evidence="1">Belongs to the short-chain dehydrogenases/reductases (SDR) family.</text>
</comment>
<dbReference type="GO" id="GO:0050664">
    <property type="term" value="F:oxidoreductase activity, acting on NAD(P)H, oxygen as acceptor"/>
    <property type="evidence" value="ECO:0007669"/>
    <property type="project" value="TreeGrafter"/>
</dbReference>
<dbReference type="Pfam" id="PF00106">
    <property type="entry name" value="adh_short"/>
    <property type="match status" value="1"/>
</dbReference>
<evidence type="ECO:0008006" key="5">
    <source>
        <dbReference type="Google" id="ProtNLM"/>
    </source>
</evidence>
<proteinExistence type="inferred from homology"/>
<dbReference type="AlphaFoldDB" id="A0A9P8XVJ1"/>
<evidence type="ECO:0000256" key="1">
    <source>
        <dbReference type="ARBA" id="ARBA00006484"/>
    </source>
</evidence>
<gene>
    <name evidence="3" type="ORF">B0I36DRAFT_31001</name>
</gene>
<dbReference type="RefSeq" id="XP_046007502.1">
    <property type="nucleotide sequence ID" value="XM_046152206.1"/>
</dbReference>